<proteinExistence type="predicted"/>
<dbReference type="EMBL" id="UOEK01000318">
    <property type="protein sequence ID" value="VAW05578.1"/>
    <property type="molecule type" value="Genomic_DNA"/>
</dbReference>
<protein>
    <submittedName>
        <fullName evidence="1">Uncharacterized protein</fullName>
    </submittedName>
</protein>
<dbReference type="AlphaFoldDB" id="A0A3B0SJL7"/>
<name>A0A3B0SJL7_9ZZZZ</name>
<gene>
    <name evidence="1" type="ORF">MNBD_ACTINO02-2627</name>
</gene>
<sequence length="80" mass="9034">MDHLEPEHPHDAGVPEQIPDVMQFEGAELLANEARAQLRNDGFTDGEIDEWAQTYIAIEHSGDVESFLAWIRNQEKSSEA</sequence>
<reference evidence="1" key="1">
    <citation type="submission" date="2018-06" db="EMBL/GenBank/DDBJ databases">
        <authorList>
            <person name="Zhirakovskaya E."/>
        </authorList>
    </citation>
    <scope>NUCLEOTIDE SEQUENCE</scope>
</reference>
<evidence type="ECO:0000313" key="1">
    <source>
        <dbReference type="EMBL" id="VAW05578.1"/>
    </source>
</evidence>
<accession>A0A3B0SJL7</accession>
<organism evidence="1">
    <name type="scientific">hydrothermal vent metagenome</name>
    <dbReference type="NCBI Taxonomy" id="652676"/>
    <lineage>
        <taxon>unclassified sequences</taxon>
        <taxon>metagenomes</taxon>
        <taxon>ecological metagenomes</taxon>
    </lineage>
</organism>